<evidence type="ECO:0000313" key="2">
    <source>
        <dbReference type="EMBL" id="MCV2887726.1"/>
    </source>
</evidence>
<evidence type="ECO:0000313" key="3">
    <source>
        <dbReference type="Proteomes" id="UP001320899"/>
    </source>
</evidence>
<organism evidence="2 3">
    <name type="scientific">Ruegeria aquimaris</name>
    <dbReference type="NCBI Taxonomy" id="2984333"/>
    <lineage>
        <taxon>Bacteria</taxon>
        <taxon>Pseudomonadati</taxon>
        <taxon>Pseudomonadota</taxon>
        <taxon>Alphaproteobacteria</taxon>
        <taxon>Rhodobacterales</taxon>
        <taxon>Roseobacteraceae</taxon>
        <taxon>Ruegeria</taxon>
    </lineage>
</organism>
<dbReference type="Proteomes" id="UP001320899">
    <property type="component" value="Unassembled WGS sequence"/>
</dbReference>
<gene>
    <name evidence="2" type="ORF">OE747_05205</name>
</gene>
<evidence type="ECO:0000259" key="1">
    <source>
        <dbReference type="Pfam" id="PF06527"/>
    </source>
</evidence>
<dbReference type="EMBL" id="JAOWLB010000003">
    <property type="protein sequence ID" value="MCV2887726.1"/>
    <property type="molecule type" value="Genomic_DNA"/>
</dbReference>
<sequence length="612" mass="67612">MVLLPVLPPVDRESTVSWCCRLALFHTSLSGGDWLKMMQISRKSVVDMSPVCVDRLADLTGIPVERIQAMGVVRMGDRTFQHRAEEFGVRFALRTHTTYCPMCLLEDSDPGSPSARYRVGRIDWMFSPVRTCEAHGIVLTRRQNRGYFEQFQDMALVAPENPELERQAATAKRRSVSPLQRYVQRRFAGDQTSDWLDGQPIDQAVRASEMLGACLAFGAHTDLDKLSLTQWDEAGAVGFQAASAGTESIRRALEEIAIASRTIKGPGGPQAAYGRLYQWLQFKKSEKEPGPIRDVIREHILETLPVDPGTKLFGEIVAQRRRHSVASLSALTGIHRKTLNRALVRTDIIADGDEERVEPTTSFNAVAGEALAHRIRDSIPIREIPAYLNCNRTQAEMLVKHGIIEQLVPGLGRRGGVLTNVATEDLDHFLMEFQSAGRPVTTASAGMLDVIAAAEPARHPVTDIVKLVFGGELSRVEVIAADLGFRSVLVDPEEVRQVIDAREEEAGLSAHDVAERLGIFPSGVSHLRKTLDRDGLPFLRAREIFNARGTVRYRYDAEDVARFQAAHVTLTSLAIEGGVSGKAMSRALSAAGIEPIMRRDLLNAAMFRRADL</sequence>
<reference evidence="2 3" key="1">
    <citation type="submission" date="2022-10" db="EMBL/GenBank/DDBJ databases">
        <title>Ruegeria sp. nov., isolated from ocean surface sediments.</title>
        <authorList>
            <person name="He W."/>
            <person name="Xue H.-P."/>
            <person name="Zhang D.-F."/>
        </authorList>
    </citation>
    <scope>NUCLEOTIDE SEQUENCE [LARGE SCALE GENOMIC DNA]</scope>
    <source>
        <strain evidence="2 3">XHP0148</strain>
    </source>
</reference>
<accession>A0ABT3AGB9</accession>
<dbReference type="Pfam" id="PF06527">
    <property type="entry name" value="TniQ"/>
    <property type="match status" value="1"/>
</dbReference>
<comment type="caution">
    <text evidence="2">The sequence shown here is derived from an EMBL/GenBank/DDBJ whole genome shotgun (WGS) entry which is preliminary data.</text>
</comment>
<name>A0ABT3AGB9_9RHOB</name>
<protein>
    <submittedName>
        <fullName evidence="2">TniQ family protein</fullName>
    </submittedName>
</protein>
<dbReference type="RefSeq" id="WP_263827550.1">
    <property type="nucleotide sequence ID" value="NZ_JAOWLB010000003.1"/>
</dbReference>
<feature type="domain" description="TniQ" evidence="1">
    <location>
        <begin position="7"/>
        <end position="139"/>
    </location>
</feature>
<keyword evidence="3" id="KW-1185">Reference proteome</keyword>
<dbReference type="InterPro" id="IPR009492">
    <property type="entry name" value="TniQ"/>
</dbReference>
<proteinExistence type="predicted"/>